<accession>A0A143HKK4</accession>
<name>A0A143HKK4_MICTH</name>
<dbReference type="Pfam" id="PF13449">
    <property type="entry name" value="Phytase-like"/>
    <property type="match status" value="1"/>
</dbReference>
<dbReference type="AlphaFoldDB" id="A0A143HKK4"/>
<gene>
    <name evidence="3" type="ORF">A3224_06355</name>
</gene>
<sequence>MTGNPLLRYLILSILWLSPFAAASSVTPAQLLSAYWVDNSPGLDISGLTFCHGTLLAVSDKNSSEIYALELSPSGAALKAYQQVAGLAIPEEAPGGFLAALSQAIRPDTAMDFEGISCDSDGVYLVSERYSRIAQLTVDGAAWLAGDWVFQVRRQGYLQKVNAGTEGLVRIGSDFWVAMEREPRGLLHLPAGGEAQVFPIPAVAGLDFRGRAEDITGLAHYDGALFTLERNAFAVCRRALRDLRAEWCIDYRAIEESPEFVYTETRYGKGEGLAVDASGIYVVLDNNNVGRAADTADKRALLLHLAFPAEVR</sequence>
<reference evidence="4" key="1">
    <citation type="submission" date="2016-03" db="EMBL/GenBank/DDBJ databases">
        <authorList>
            <person name="Lee Y.-S."/>
            <person name="Choi Y.-L."/>
        </authorList>
    </citation>
    <scope>NUCLEOTIDE SEQUENCE [LARGE SCALE GENOMIC DNA]</scope>
    <source>
        <strain evidence="4">DAU221</strain>
    </source>
</reference>
<organism evidence="3 4">
    <name type="scientific">Microbulbifer thermotolerans</name>
    <dbReference type="NCBI Taxonomy" id="252514"/>
    <lineage>
        <taxon>Bacteria</taxon>
        <taxon>Pseudomonadati</taxon>
        <taxon>Pseudomonadota</taxon>
        <taxon>Gammaproteobacteria</taxon>
        <taxon>Cellvibrionales</taxon>
        <taxon>Microbulbiferaceae</taxon>
        <taxon>Microbulbifer</taxon>
    </lineage>
</organism>
<dbReference type="STRING" id="252514.A3224_06355"/>
<feature type="domain" description="Phytase-like" evidence="2">
    <location>
        <begin position="45"/>
        <end position="182"/>
    </location>
</feature>
<protein>
    <recommendedName>
        <fullName evidence="2">Phytase-like domain-containing protein</fullName>
    </recommendedName>
</protein>
<proteinExistence type="predicted"/>
<dbReference type="KEGG" id="mthd:A3224_06355"/>
<keyword evidence="4" id="KW-1185">Reference proteome</keyword>
<dbReference type="EMBL" id="CP014864">
    <property type="protein sequence ID" value="AMX02255.1"/>
    <property type="molecule type" value="Genomic_DNA"/>
</dbReference>
<evidence type="ECO:0000256" key="1">
    <source>
        <dbReference type="SAM" id="SignalP"/>
    </source>
</evidence>
<evidence type="ECO:0000259" key="2">
    <source>
        <dbReference type="Pfam" id="PF13449"/>
    </source>
</evidence>
<feature type="signal peptide" evidence="1">
    <location>
        <begin position="1"/>
        <end position="23"/>
    </location>
</feature>
<evidence type="ECO:0000313" key="4">
    <source>
        <dbReference type="Proteomes" id="UP000076077"/>
    </source>
</evidence>
<dbReference type="InterPro" id="IPR027372">
    <property type="entry name" value="Phytase-like_dom"/>
</dbReference>
<feature type="chain" id="PRO_5007509368" description="Phytase-like domain-containing protein" evidence="1">
    <location>
        <begin position="24"/>
        <end position="312"/>
    </location>
</feature>
<evidence type="ECO:0000313" key="3">
    <source>
        <dbReference type="EMBL" id="AMX02255.1"/>
    </source>
</evidence>
<keyword evidence="1" id="KW-0732">Signal</keyword>
<dbReference type="Proteomes" id="UP000076077">
    <property type="component" value="Chromosome"/>
</dbReference>